<dbReference type="PANTHER" id="PTHR37481">
    <property type="entry name" value="LIPOPOLYSACCHARIDE EXPORT SYSTEM PROTEIN LPTC"/>
    <property type="match status" value="1"/>
</dbReference>
<keyword evidence="2" id="KW-0997">Cell inner membrane</keyword>
<dbReference type="Proteomes" id="UP000198924">
    <property type="component" value="Unassembled WGS sequence"/>
</dbReference>
<dbReference type="PANTHER" id="PTHR37481:SF1">
    <property type="entry name" value="LIPOPOLYSACCHARIDE EXPORT SYSTEM PROTEIN LPTC"/>
    <property type="match status" value="1"/>
</dbReference>
<keyword evidence="4" id="KW-1133">Transmembrane helix</keyword>
<evidence type="ECO:0000256" key="4">
    <source>
        <dbReference type="ARBA" id="ARBA00022989"/>
    </source>
</evidence>
<dbReference type="NCBIfam" id="TIGR04409">
    <property type="entry name" value="LptC_YrbK"/>
    <property type="match status" value="1"/>
</dbReference>
<keyword evidence="1" id="KW-1003">Cell membrane</keyword>
<dbReference type="AlphaFoldDB" id="A0A1I3U8Y4"/>
<evidence type="ECO:0000256" key="2">
    <source>
        <dbReference type="ARBA" id="ARBA00022519"/>
    </source>
</evidence>
<protein>
    <submittedName>
        <fullName evidence="6">Lipopolysaccharide-assembly, LptC-related</fullName>
    </submittedName>
</protein>
<dbReference type="EMBL" id="FOSH01000001">
    <property type="protein sequence ID" value="SFJ78247.1"/>
    <property type="molecule type" value="Genomic_DNA"/>
</dbReference>
<dbReference type="STRING" id="45496.SAMN04488079_101193"/>
<dbReference type="Gene3D" id="2.60.450.10">
    <property type="entry name" value="Lipopolysaccharide (LPS) transport protein A like domain"/>
    <property type="match status" value="1"/>
</dbReference>
<evidence type="ECO:0000256" key="5">
    <source>
        <dbReference type="ARBA" id="ARBA00023136"/>
    </source>
</evidence>
<keyword evidence="5" id="KW-0472">Membrane</keyword>
<dbReference type="GO" id="GO:0015221">
    <property type="term" value="F:lipopolysaccharide transmembrane transporter activity"/>
    <property type="evidence" value="ECO:0007669"/>
    <property type="project" value="InterPro"/>
</dbReference>
<accession>A0A1I3U8Y4</accession>
<evidence type="ECO:0000256" key="3">
    <source>
        <dbReference type="ARBA" id="ARBA00022692"/>
    </source>
</evidence>
<proteinExistence type="predicted"/>
<evidence type="ECO:0000313" key="6">
    <source>
        <dbReference type="EMBL" id="SFJ78247.1"/>
    </source>
</evidence>
<evidence type="ECO:0000256" key="1">
    <source>
        <dbReference type="ARBA" id="ARBA00022475"/>
    </source>
</evidence>
<sequence length="190" mass="21029">MNAIFNLPLYLRLLLPLVAILSIWLLLSGDNEAVEAEKNDIHRSSDYAMTDFTMTIMDINGTPARVIKGKEMAHYPADDSTEIIDPVAEFLKPGKDSWVITSDHGHTQGDNKTILLTGNVIITNENDPAFKMLTDKLTLDTQYNTAYTDHAVTIKTPNGDTESVGLHADMNDETINLHSRVKGQYDAPAN</sequence>
<dbReference type="GO" id="GO:0017089">
    <property type="term" value="F:glycolipid transfer activity"/>
    <property type="evidence" value="ECO:0007669"/>
    <property type="project" value="TreeGrafter"/>
</dbReference>
<organism evidence="6 7">
    <name type="scientific">Methylophaga sulfidovorans</name>
    <dbReference type="NCBI Taxonomy" id="45496"/>
    <lineage>
        <taxon>Bacteria</taxon>
        <taxon>Pseudomonadati</taxon>
        <taxon>Pseudomonadota</taxon>
        <taxon>Gammaproteobacteria</taxon>
        <taxon>Thiotrichales</taxon>
        <taxon>Piscirickettsiaceae</taxon>
        <taxon>Methylophaga</taxon>
    </lineage>
</organism>
<dbReference type="InterPro" id="IPR052363">
    <property type="entry name" value="LPS_export_LptC"/>
</dbReference>
<name>A0A1I3U8Y4_9GAMM</name>
<gene>
    <name evidence="6" type="ORF">SAMN04488079_101193</name>
</gene>
<keyword evidence="7" id="KW-1185">Reference proteome</keyword>
<evidence type="ECO:0000313" key="7">
    <source>
        <dbReference type="Proteomes" id="UP000198924"/>
    </source>
</evidence>
<dbReference type="GO" id="GO:0030288">
    <property type="term" value="C:outer membrane-bounded periplasmic space"/>
    <property type="evidence" value="ECO:0007669"/>
    <property type="project" value="TreeGrafter"/>
</dbReference>
<dbReference type="Pfam" id="PF06835">
    <property type="entry name" value="LptC"/>
    <property type="match status" value="1"/>
</dbReference>
<dbReference type="RefSeq" id="WP_245752783.1">
    <property type="nucleotide sequence ID" value="NZ_FOSH01000001.1"/>
</dbReference>
<keyword evidence="3" id="KW-0812">Transmembrane</keyword>
<reference evidence="7" key="1">
    <citation type="submission" date="2016-10" db="EMBL/GenBank/DDBJ databases">
        <authorList>
            <person name="Varghese N."/>
            <person name="Submissions S."/>
        </authorList>
    </citation>
    <scope>NUCLEOTIDE SEQUENCE [LARGE SCALE GENOMIC DNA]</scope>
    <source>
        <strain evidence="7">DSM 11578</strain>
    </source>
</reference>
<dbReference type="InterPro" id="IPR026265">
    <property type="entry name" value="LptC"/>
</dbReference>
<dbReference type="GO" id="GO:0005886">
    <property type="term" value="C:plasma membrane"/>
    <property type="evidence" value="ECO:0007669"/>
    <property type="project" value="InterPro"/>
</dbReference>
<dbReference type="InterPro" id="IPR010664">
    <property type="entry name" value="LipoPS_assembly_LptC-rel"/>
</dbReference>